<proteinExistence type="predicted"/>
<keyword evidence="2" id="KW-1185">Reference proteome</keyword>
<dbReference type="InParanoid" id="A0A1V9XFJ7"/>
<protein>
    <submittedName>
        <fullName evidence="1">Uncharacterized protein</fullName>
    </submittedName>
</protein>
<dbReference type="AlphaFoldDB" id="A0A1V9XFJ7"/>
<evidence type="ECO:0000313" key="2">
    <source>
        <dbReference type="Proteomes" id="UP000192247"/>
    </source>
</evidence>
<reference evidence="1 2" key="1">
    <citation type="journal article" date="2017" name="Gigascience">
        <title>Draft genome of the honey bee ectoparasitic mite, Tropilaelaps mercedesae, is shaped by the parasitic life history.</title>
        <authorList>
            <person name="Dong X."/>
            <person name="Armstrong S.D."/>
            <person name="Xia D."/>
            <person name="Makepeace B.L."/>
            <person name="Darby A.C."/>
            <person name="Kadowaki T."/>
        </authorList>
    </citation>
    <scope>NUCLEOTIDE SEQUENCE [LARGE SCALE GENOMIC DNA]</scope>
    <source>
        <strain evidence="1">Wuxi-XJTLU</strain>
    </source>
</reference>
<dbReference type="EMBL" id="MNPL01012473">
    <property type="protein sequence ID" value="OQR72112.1"/>
    <property type="molecule type" value="Genomic_DNA"/>
</dbReference>
<dbReference type="Proteomes" id="UP000192247">
    <property type="component" value="Unassembled WGS sequence"/>
</dbReference>
<sequence length="153" mass="16954">MSELDASSWPPGQNVLFFLHVGAAVRPLWTQLDQERRTVEDARSQCGIRGAVSEVRDQRCGIRGAGSEVRSKLQQSNISLDVSPCSADKRQANKCFLNDSVRYEMLAPNAGPIFSCLHGGHPPLKVLSDAARTRLFSHPFEFSKCDGRRLDRA</sequence>
<comment type="caution">
    <text evidence="1">The sequence shown here is derived from an EMBL/GenBank/DDBJ whole genome shotgun (WGS) entry which is preliminary data.</text>
</comment>
<organism evidence="1 2">
    <name type="scientific">Tropilaelaps mercedesae</name>
    <dbReference type="NCBI Taxonomy" id="418985"/>
    <lineage>
        <taxon>Eukaryota</taxon>
        <taxon>Metazoa</taxon>
        <taxon>Ecdysozoa</taxon>
        <taxon>Arthropoda</taxon>
        <taxon>Chelicerata</taxon>
        <taxon>Arachnida</taxon>
        <taxon>Acari</taxon>
        <taxon>Parasitiformes</taxon>
        <taxon>Mesostigmata</taxon>
        <taxon>Gamasina</taxon>
        <taxon>Dermanyssoidea</taxon>
        <taxon>Laelapidae</taxon>
        <taxon>Tropilaelaps</taxon>
    </lineage>
</organism>
<gene>
    <name evidence="1" type="ORF">BIW11_10577</name>
</gene>
<accession>A0A1V9XFJ7</accession>
<evidence type="ECO:0000313" key="1">
    <source>
        <dbReference type="EMBL" id="OQR72112.1"/>
    </source>
</evidence>
<name>A0A1V9XFJ7_9ACAR</name>